<dbReference type="InterPro" id="IPR008844">
    <property type="entry name" value="Spore_GerAC-like"/>
</dbReference>
<evidence type="ECO:0000259" key="8">
    <source>
        <dbReference type="Pfam" id="PF05504"/>
    </source>
</evidence>
<dbReference type="InterPro" id="IPR038501">
    <property type="entry name" value="Spore_GerAC_C_sf"/>
</dbReference>
<dbReference type="EMBL" id="SOAZ01000016">
    <property type="protein sequence ID" value="TDT51946.1"/>
    <property type="molecule type" value="Genomic_DNA"/>
</dbReference>
<gene>
    <name evidence="10" type="ORF">EDD71_11632</name>
</gene>
<keyword evidence="6" id="KW-0564">Palmitate</keyword>
<dbReference type="Pfam" id="PF05504">
    <property type="entry name" value="Spore_GerAC"/>
    <property type="match status" value="1"/>
</dbReference>
<keyword evidence="11" id="KW-1185">Reference proteome</keyword>
<protein>
    <submittedName>
        <fullName evidence="10">Spore germination protein KC</fullName>
    </submittedName>
</protein>
<proteinExistence type="inferred from homology"/>
<dbReference type="GO" id="GO:0016020">
    <property type="term" value="C:membrane"/>
    <property type="evidence" value="ECO:0007669"/>
    <property type="project" value="UniProtKB-SubCell"/>
</dbReference>
<dbReference type="OrthoDB" id="9816067at2"/>
<evidence type="ECO:0000259" key="9">
    <source>
        <dbReference type="Pfam" id="PF25198"/>
    </source>
</evidence>
<evidence type="ECO:0000256" key="5">
    <source>
        <dbReference type="ARBA" id="ARBA00023136"/>
    </source>
</evidence>
<comment type="subcellular location">
    <subcellularLocation>
        <location evidence="1">Membrane</location>
        <topology evidence="1">Lipid-anchor</topology>
    </subcellularLocation>
</comment>
<dbReference type="Proteomes" id="UP000295325">
    <property type="component" value="Unassembled WGS sequence"/>
</dbReference>
<dbReference type="AlphaFoldDB" id="A0A4R7KBU0"/>
<evidence type="ECO:0000256" key="2">
    <source>
        <dbReference type="ARBA" id="ARBA00007886"/>
    </source>
</evidence>
<evidence type="ECO:0000313" key="10">
    <source>
        <dbReference type="EMBL" id="TDT51946.1"/>
    </source>
</evidence>
<keyword evidence="5" id="KW-0472">Membrane</keyword>
<reference evidence="10 11" key="1">
    <citation type="submission" date="2019-03" db="EMBL/GenBank/DDBJ databases">
        <title>Genomic Encyclopedia of Type Strains, Phase IV (KMG-IV): sequencing the most valuable type-strain genomes for metagenomic binning, comparative biology and taxonomic classification.</title>
        <authorList>
            <person name="Goeker M."/>
        </authorList>
    </citation>
    <scope>NUCLEOTIDE SEQUENCE [LARGE SCALE GENOMIC DNA]</scope>
    <source>
        <strain evidence="10 11">DSM 24455</strain>
    </source>
</reference>
<comment type="caution">
    <text evidence="10">The sequence shown here is derived from an EMBL/GenBank/DDBJ whole genome shotgun (WGS) entry which is preliminary data.</text>
</comment>
<dbReference type="RefSeq" id="WP_133628575.1">
    <property type="nucleotide sequence ID" value="NZ_SOAZ01000016.1"/>
</dbReference>
<dbReference type="PANTHER" id="PTHR35789">
    <property type="entry name" value="SPORE GERMINATION PROTEIN B3"/>
    <property type="match status" value="1"/>
</dbReference>
<evidence type="ECO:0000256" key="3">
    <source>
        <dbReference type="ARBA" id="ARBA00022544"/>
    </source>
</evidence>
<dbReference type="Gene3D" id="3.30.300.210">
    <property type="entry name" value="Nutrient germinant receptor protein C, domain 3"/>
    <property type="match status" value="1"/>
</dbReference>
<keyword evidence="4" id="KW-0732">Signal</keyword>
<evidence type="ECO:0000256" key="7">
    <source>
        <dbReference type="ARBA" id="ARBA00023288"/>
    </source>
</evidence>
<dbReference type="Pfam" id="PF25198">
    <property type="entry name" value="Spore_GerAC_N"/>
    <property type="match status" value="1"/>
</dbReference>
<sequence length="394" mass="44069">MNRKLLILIIYPLLIVMLPGCWNRRELSSLSIVQAIGIDKTEDGQINLSIQIIKPGEIKSPSSKEGGGGSGQEAVWISASTGKTFFDALRNATFESSRKLYLSHCTIVIIGEEVAKSGIGPILDFWGRDHEPQLTSFILVAKGMAKDIIEGRHLQEKIPSKAIENLVKGTYATSKAPRVNFLDVLKSFYSKSSDPFITGIEITSKKSSVDLEKLIKLDHTAIFKKDKLIGWFNGKETRGLLWILNEVKSGILVVKSPDDEDKDVSLEIIKASSKVKPEIIDGNIVITVDVKEEGNMGEQMADVNLSKPDVLKELEARQAAVIKDEIQAALNKAQREWGADIFKFGEEIHRKFPKEWKKIEKRWDKEIRNIEVRVVVETKLRRTGLSIGPINVKK</sequence>
<feature type="domain" description="Spore germination GerAC-like C-terminal" evidence="8">
    <location>
        <begin position="220"/>
        <end position="384"/>
    </location>
</feature>
<name>A0A4R7KBU0_9CLOT</name>
<evidence type="ECO:0000256" key="1">
    <source>
        <dbReference type="ARBA" id="ARBA00004635"/>
    </source>
</evidence>
<keyword evidence="7" id="KW-0449">Lipoprotein</keyword>
<dbReference type="NCBIfam" id="TIGR02887">
    <property type="entry name" value="spore_ger_x_C"/>
    <property type="match status" value="1"/>
</dbReference>
<evidence type="ECO:0000256" key="4">
    <source>
        <dbReference type="ARBA" id="ARBA00022729"/>
    </source>
</evidence>
<evidence type="ECO:0000313" key="11">
    <source>
        <dbReference type="Proteomes" id="UP000295325"/>
    </source>
</evidence>
<organism evidence="10 11">
    <name type="scientific">Fonticella tunisiensis</name>
    <dbReference type="NCBI Taxonomy" id="1096341"/>
    <lineage>
        <taxon>Bacteria</taxon>
        <taxon>Bacillati</taxon>
        <taxon>Bacillota</taxon>
        <taxon>Clostridia</taxon>
        <taxon>Eubacteriales</taxon>
        <taxon>Clostridiaceae</taxon>
        <taxon>Fonticella</taxon>
    </lineage>
</organism>
<dbReference type="InterPro" id="IPR057336">
    <property type="entry name" value="GerAC_N"/>
</dbReference>
<dbReference type="Gene3D" id="6.20.190.10">
    <property type="entry name" value="Nutrient germinant receptor protein C, domain 1"/>
    <property type="match status" value="1"/>
</dbReference>
<dbReference type="PANTHER" id="PTHR35789:SF1">
    <property type="entry name" value="SPORE GERMINATION PROTEIN B3"/>
    <property type="match status" value="1"/>
</dbReference>
<comment type="similarity">
    <text evidence="2">Belongs to the GerABKC lipoprotein family.</text>
</comment>
<evidence type="ECO:0000256" key="6">
    <source>
        <dbReference type="ARBA" id="ARBA00023139"/>
    </source>
</evidence>
<accession>A0A4R7KBU0</accession>
<feature type="domain" description="Spore germination protein N-terminal" evidence="9">
    <location>
        <begin position="23"/>
        <end position="202"/>
    </location>
</feature>
<dbReference type="InterPro" id="IPR046953">
    <property type="entry name" value="Spore_GerAC-like_C"/>
</dbReference>
<dbReference type="GO" id="GO:0009847">
    <property type="term" value="P:spore germination"/>
    <property type="evidence" value="ECO:0007669"/>
    <property type="project" value="InterPro"/>
</dbReference>
<keyword evidence="3" id="KW-0309">Germination</keyword>